<dbReference type="InterPro" id="IPR014718">
    <property type="entry name" value="GH-type_carb-bd"/>
</dbReference>
<gene>
    <name evidence="2" type="ORF">BN1723_013234</name>
</gene>
<dbReference type="GO" id="GO:0004034">
    <property type="term" value="F:aldose 1-epimerase activity"/>
    <property type="evidence" value="ECO:0007669"/>
    <property type="project" value="TreeGrafter"/>
</dbReference>
<feature type="compositionally biased region" description="Acidic residues" evidence="1">
    <location>
        <begin position="144"/>
        <end position="172"/>
    </location>
</feature>
<feature type="compositionally biased region" description="Polar residues" evidence="1">
    <location>
        <begin position="66"/>
        <end position="77"/>
    </location>
</feature>
<dbReference type="Pfam" id="PF01263">
    <property type="entry name" value="Aldose_epim"/>
    <property type="match status" value="1"/>
</dbReference>
<protein>
    <submittedName>
        <fullName evidence="2">Uncharacterized protein</fullName>
    </submittedName>
</protein>
<name>A0A0G4LQS9_VERLO</name>
<dbReference type="AlphaFoldDB" id="A0A0G4LQS9"/>
<dbReference type="Gene3D" id="2.70.98.10">
    <property type="match status" value="1"/>
</dbReference>
<feature type="compositionally biased region" description="Acidic residues" evidence="1">
    <location>
        <begin position="283"/>
        <end position="295"/>
    </location>
</feature>
<dbReference type="Proteomes" id="UP000045706">
    <property type="component" value="Unassembled WGS sequence"/>
</dbReference>
<dbReference type="GO" id="GO:0030246">
    <property type="term" value="F:carbohydrate binding"/>
    <property type="evidence" value="ECO:0007669"/>
    <property type="project" value="InterPro"/>
</dbReference>
<proteinExistence type="predicted"/>
<dbReference type="InterPro" id="IPR011013">
    <property type="entry name" value="Gal_mutarotase_sf_dom"/>
</dbReference>
<evidence type="ECO:0000313" key="2">
    <source>
        <dbReference type="EMBL" id="CRK24264.1"/>
    </source>
</evidence>
<feature type="compositionally biased region" description="Low complexity" evidence="1">
    <location>
        <begin position="244"/>
        <end position="255"/>
    </location>
</feature>
<evidence type="ECO:0000313" key="3">
    <source>
        <dbReference type="Proteomes" id="UP000045706"/>
    </source>
</evidence>
<feature type="compositionally biased region" description="Low complexity" evidence="1">
    <location>
        <begin position="311"/>
        <end position="325"/>
    </location>
</feature>
<dbReference type="PANTHER" id="PTHR10091">
    <property type="entry name" value="ALDOSE-1-EPIMERASE"/>
    <property type="match status" value="1"/>
</dbReference>
<reference evidence="3" key="1">
    <citation type="submission" date="2015-05" db="EMBL/GenBank/DDBJ databases">
        <authorList>
            <person name="Fogelqvist Johan"/>
        </authorList>
    </citation>
    <scope>NUCLEOTIDE SEQUENCE [LARGE SCALE GENOMIC DNA]</scope>
</reference>
<evidence type="ECO:0000256" key="1">
    <source>
        <dbReference type="SAM" id="MobiDB-lite"/>
    </source>
</evidence>
<feature type="compositionally biased region" description="Basic residues" evidence="1">
    <location>
        <begin position="233"/>
        <end position="243"/>
    </location>
</feature>
<feature type="region of interest" description="Disordered" evidence="1">
    <location>
        <begin position="63"/>
        <end position="331"/>
    </location>
</feature>
<sequence length="506" mass="54757">MALSKQEIEAAIRDAVREVSGINRDNLTVNYIRKFTEEKLNLEEGFFSEPEWKSRSRALIKETAESLDTASQQQESSPAKPKTDPTPAPKPLKNTVDDDDDEEPPKKKKPVARSKARKTAASDEDNGSPPKAKRARKPHKVLDSEPEDDDPEDDFGSDGDNSDDFSQDDSEEEAKPTKKRKAGPAPKKPAKKRKTVPDDEDEKAPVDESSALSDAPPDEDSELSDVMDESPKPKPKAKSKTQPKKAAPVKKATPVKPKKQPAKSPSGENDGDEPAVKSKPDAEDAESSELSDVLDEPPKPKRGAKSKDAAPAKPRAPRKSGAAASDDPDEAEVKKLQSQLVKCGIRKVWGGTEITLATDKYLPVDDGGIPTGGPTAFGKGITGGKAFTLGAEEPDIDDCFVVNEAAGAVPLDTRDSPLTTLVQAYHPESKVHLEVASTEPAFQFYTGKYIDVPAVGGLPARGKRSGFCVEPSRYVNAINVDEWRSQSVLKRGDVYGARIVYRGWSE</sequence>
<feature type="compositionally biased region" description="Basic residues" evidence="1">
    <location>
        <begin position="177"/>
        <end position="194"/>
    </location>
</feature>
<dbReference type="InterPro" id="IPR008183">
    <property type="entry name" value="Aldose_1/G6P_1-epimerase"/>
</dbReference>
<dbReference type="SUPFAM" id="SSF74650">
    <property type="entry name" value="Galactose mutarotase-like"/>
    <property type="match status" value="1"/>
</dbReference>
<dbReference type="GO" id="GO:0033499">
    <property type="term" value="P:galactose catabolic process via UDP-galactose, Leloir pathway"/>
    <property type="evidence" value="ECO:0007669"/>
    <property type="project" value="TreeGrafter"/>
</dbReference>
<accession>A0A0G4LQS9</accession>
<dbReference type="GO" id="GO:0006006">
    <property type="term" value="P:glucose metabolic process"/>
    <property type="evidence" value="ECO:0007669"/>
    <property type="project" value="TreeGrafter"/>
</dbReference>
<dbReference type="EMBL" id="CVQI01015891">
    <property type="protein sequence ID" value="CRK24264.1"/>
    <property type="molecule type" value="Genomic_DNA"/>
</dbReference>
<feature type="compositionally biased region" description="Basic residues" evidence="1">
    <location>
        <begin position="106"/>
        <end position="118"/>
    </location>
</feature>
<dbReference type="PANTHER" id="PTHR10091:SF0">
    <property type="entry name" value="GALACTOSE MUTAROTASE"/>
    <property type="match status" value="1"/>
</dbReference>
<organism evidence="2 3">
    <name type="scientific">Verticillium longisporum</name>
    <name type="common">Verticillium dahliae var. longisporum</name>
    <dbReference type="NCBI Taxonomy" id="100787"/>
    <lineage>
        <taxon>Eukaryota</taxon>
        <taxon>Fungi</taxon>
        <taxon>Dikarya</taxon>
        <taxon>Ascomycota</taxon>
        <taxon>Pezizomycotina</taxon>
        <taxon>Sordariomycetes</taxon>
        <taxon>Hypocreomycetidae</taxon>
        <taxon>Glomerellales</taxon>
        <taxon>Plectosphaerellaceae</taxon>
        <taxon>Verticillium</taxon>
    </lineage>
</organism>
<feature type="compositionally biased region" description="Acidic residues" evidence="1">
    <location>
        <begin position="216"/>
        <end position="228"/>
    </location>
</feature>